<evidence type="ECO:0000256" key="5">
    <source>
        <dbReference type="ARBA" id="ARBA00023002"/>
    </source>
</evidence>
<dbReference type="Gene3D" id="2.40.30.10">
    <property type="entry name" value="Translation factors"/>
    <property type="match status" value="1"/>
</dbReference>
<comment type="similarity">
    <text evidence="2">Belongs to the flavoprotein pyridine nucleotide cytochrome reductase family.</text>
</comment>
<evidence type="ECO:0000313" key="7">
    <source>
        <dbReference type="EMBL" id="KAG8625578.1"/>
    </source>
</evidence>
<sequence length="520" mass="57277">MPKIVTGQNAALLAFGLGVASAARYLSKTEIEDQRATRRYHQALHIQSFTPWSLVYKHAVSTTNALFLLRPPKVNDHGLLEPSPFGPGWKSPYDELWKNGTWSVTIKQPQLQVAREYTPLPPFPHPFFFVENEADKESLLQSGYRAVSNKLFERISGPLESPSILRFLIRKDGETSSYIHQRTVIDEGHADPNSSIELRGPSRELQDHGLEEGQVEEVVFLAGGTGIAPAMQLSHGLLVRKVDSYERNFRHWKSGLRTSKLVGGPLLEEMDMDKAIHLYGNFTSLPSDGDEPRISILWANRSRQECKGGTSDASLQPPSCSLRNLFFTSTTGPAPPKDGELGTFNPIVTQLRSLQRSFAILSTLHLASTTETDPADPKSTEVILDLPADKHGIRTQPNGRNLVSAVHALRSAASSPAGPKLEVAYFIDEEGSFISKAHLKHVLTRPALPRHAATYIGAGNNARSKRRKKLVIVSGPDGFVEYFAGPRDLVNGRVINGKVSGVLGELKREGLLKGWEVVKL</sequence>
<dbReference type="GO" id="GO:0005739">
    <property type="term" value="C:mitochondrion"/>
    <property type="evidence" value="ECO:0007669"/>
    <property type="project" value="TreeGrafter"/>
</dbReference>
<evidence type="ECO:0000256" key="2">
    <source>
        <dbReference type="ARBA" id="ARBA00006105"/>
    </source>
</evidence>
<comment type="cofactor">
    <cofactor evidence="1">
        <name>FAD</name>
        <dbReference type="ChEBI" id="CHEBI:57692"/>
    </cofactor>
</comment>
<dbReference type="OrthoDB" id="432685at2759"/>
<protein>
    <recommendedName>
        <fullName evidence="9">FAD-binding FR-type domain-containing protein</fullName>
    </recommendedName>
</protein>
<keyword evidence="3" id="KW-0285">Flavoprotein</keyword>
<keyword evidence="6" id="KW-0732">Signal</keyword>
<dbReference type="Gene3D" id="3.40.50.80">
    <property type="entry name" value="Nucleotide-binding domain of ferredoxin-NADP reductase (FNR) module"/>
    <property type="match status" value="1"/>
</dbReference>
<dbReference type="Proteomes" id="UP000809789">
    <property type="component" value="Unassembled WGS sequence"/>
</dbReference>
<keyword evidence="8" id="KW-1185">Reference proteome</keyword>
<comment type="caution">
    <text evidence="7">The sequence shown here is derived from an EMBL/GenBank/DDBJ whole genome shotgun (WGS) entry which is preliminary data.</text>
</comment>
<dbReference type="EMBL" id="JAESVG020000007">
    <property type="protein sequence ID" value="KAG8625578.1"/>
    <property type="molecule type" value="Genomic_DNA"/>
</dbReference>
<organism evidence="7 8">
    <name type="scientific">Elsinoe batatas</name>
    <dbReference type="NCBI Taxonomy" id="2601811"/>
    <lineage>
        <taxon>Eukaryota</taxon>
        <taxon>Fungi</taxon>
        <taxon>Dikarya</taxon>
        <taxon>Ascomycota</taxon>
        <taxon>Pezizomycotina</taxon>
        <taxon>Dothideomycetes</taxon>
        <taxon>Dothideomycetidae</taxon>
        <taxon>Myriangiales</taxon>
        <taxon>Elsinoaceae</taxon>
        <taxon>Elsinoe</taxon>
    </lineage>
</organism>
<name>A0A8K0KZR9_9PEZI</name>
<dbReference type="InterPro" id="IPR039261">
    <property type="entry name" value="FNR_nucleotide-bd"/>
</dbReference>
<dbReference type="AlphaFoldDB" id="A0A8K0KZR9"/>
<evidence type="ECO:0000256" key="3">
    <source>
        <dbReference type="ARBA" id="ARBA00022630"/>
    </source>
</evidence>
<keyword evidence="4" id="KW-0274">FAD</keyword>
<gene>
    <name evidence="7" type="ORF">KVT40_005979</name>
</gene>
<accession>A0A8K0KZR9</accession>
<dbReference type="GO" id="GO:0016491">
    <property type="term" value="F:oxidoreductase activity"/>
    <property type="evidence" value="ECO:0007669"/>
    <property type="project" value="UniProtKB-KW"/>
</dbReference>
<dbReference type="PANTHER" id="PTHR19370:SF189">
    <property type="entry name" value="CYTOCHROME C MITOCHONDRIAL IMPORT FACTOR CYC2"/>
    <property type="match status" value="1"/>
</dbReference>
<evidence type="ECO:0000313" key="8">
    <source>
        <dbReference type="Proteomes" id="UP000809789"/>
    </source>
</evidence>
<evidence type="ECO:0008006" key="9">
    <source>
        <dbReference type="Google" id="ProtNLM"/>
    </source>
</evidence>
<evidence type="ECO:0000256" key="6">
    <source>
        <dbReference type="SAM" id="SignalP"/>
    </source>
</evidence>
<evidence type="ECO:0000256" key="4">
    <source>
        <dbReference type="ARBA" id="ARBA00022827"/>
    </source>
</evidence>
<proteinExistence type="inferred from homology"/>
<feature type="signal peptide" evidence="6">
    <location>
        <begin position="1"/>
        <end position="22"/>
    </location>
</feature>
<keyword evidence="5" id="KW-0560">Oxidoreductase</keyword>
<dbReference type="SUPFAM" id="SSF52343">
    <property type="entry name" value="Ferredoxin reductase-like, C-terminal NADP-linked domain"/>
    <property type="match status" value="1"/>
</dbReference>
<reference evidence="7" key="1">
    <citation type="submission" date="2021-07" db="EMBL/GenBank/DDBJ databases">
        <title>Elsinoe batatas strain:CRI-CJ2 Genome sequencing and assembly.</title>
        <authorList>
            <person name="Huang L."/>
        </authorList>
    </citation>
    <scope>NUCLEOTIDE SEQUENCE</scope>
    <source>
        <strain evidence="7">CRI-CJ2</strain>
    </source>
</reference>
<evidence type="ECO:0000256" key="1">
    <source>
        <dbReference type="ARBA" id="ARBA00001974"/>
    </source>
</evidence>
<feature type="chain" id="PRO_5035429205" description="FAD-binding FR-type domain-containing protein" evidence="6">
    <location>
        <begin position="23"/>
        <end position="520"/>
    </location>
</feature>
<dbReference type="PANTHER" id="PTHR19370">
    <property type="entry name" value="NADH-CYTOCHROME B5 REDUCTASE"/>
    <property type="match status" value="1"/>
</dbReference>
<dbReference type="InterPro" id="IPR001834">
    <property type="entry name" value="CBR-like"/>
</dbReference>